<keyword evidence="3" id="KW-0238">DNA-binding</keyword>
<dbReference type="Gene3D" id="4.10.240.10">
    <property type="entry name" value="Zn(2)-C6 fungal-type DNA-binding domain"/>
    <property type="match status" value="1"/>
</dbReference>
<dbReference type="InterPro" id="IPR050613">
    <property type="entry name" value="Sec_Metabolite_Reg"/>
</dbReference>
<dbReference type="GO" id="GO:0003677">
    <property type="term" value="F:DNA binding"/>
    <property type="evidence" value="ECO:0007669"/>
    <property type="project" value="UniProtKB-KW"/>
</dbReference>
<evidence type="ECO:0000256" key="5">
    <source>
        <dbReference type="ARBA" id="ARBA00023242"/>
    </source>
</evidence>
<dbReference type="PROSITE" id="PS50048">
    <property type="entry name" value="ZN2_CY6_FUNGAL_2"/>
    <property type="match status" value="1"/>
</dbReference>
<evidence type="ECO:0000313" key="8">
    <source>
        <dbReference type="Proteomes" id="UP000053095"/>
    </source>
</evidence>
<reference evidence="8" key="1">
    <citation type="journal article" date="2015" name="Genome Announc.">
        <title>Draft genome sequence of Talaromyces cellulolyticus strain Y-94, a source of lignocellulosic biomass-degrading enzymes.</title>
        <authorList>
            <person name="Fujii T."/>
            <person name="Koike H."/>
            <person name="Sawayama S."/>
            <person name="Yano S."/>
            <person name="Inoue H."/>
        </authorList>
    </citation>
    <scope>NUCLEOTIDE SEQUENCE [LARGE SCALE GENOMIC DNA]</scope>
    <source>
        <strain evidence="8">Y-94</strain>
    </source>
</reference>
<keyword evidence="4" id="KW-0804">Transcription</keyword>
<dbReference type="GO" id="GO:0005634">
    <property type="term" value="C:nucleus"/>
    <property type="evidence" value="ECO:0007669"/>
    <property type="project" value="UniProtKB-SubCell"/>
</dbReference>
<dbReference type="GO" id="GO:0008270">
    <property type="term" value="F:zinc ion binding"/>
    <property type="evidence" value="ECO:0007669"/>
    <property type="project" value="InterPro"/>
</dbReference>
<dbReference type="PANTHER" id="PTHR31001:SF87">
    <property type="entry name" value="COL-21"/>
    <property type="match status" value="1"/>
</dbReference>
<evidence type="ECO:0000256" key="1">
    <source>
        <dbReference type="ARBA" id="ARBA00004123"/>
    </source>
</evidence>
<dbReference type="InterPro" id="IPR036864">
    <property type="entry name" value="Zn2-C6_fun-type_DNA-bd_sf"/>
</dbReference>
<dbReference type="EMBL" id="DF933811">
    <property type="protein sequence ID" value="GAM34107.1"/>
    <property type="molecule type" value="Genomic_DNA"/>
</dbReference>
<keyword evidence="2" id="KW-0805">Transcription regulation</keyword>
<evidence type="ECO:0000259" key="6">
    <source>
        <dbReference type="PROSITE" id="PS50048"/>
    </source>
</evidence>
<dbReference type="AlphaFoldDB" id="A0A6V8GZ28"/>
<comment type="caution">
    <text evidence="7">The sequence shown here is derived from an EMBL/GenBank/DDBJ whole genome shotgun (WGS) entry which is preliminary data.</text>
</comment>
<keyword evidence="5" id="KW-0539">Nucleus</keyword>
<evidence type="ECO:0000256" key="3">
    <source>
        <dbReference type="ARBA" id="ARBA00023125"/>
    </source>
</evidence>
<dbReference type="GO" id="GO:0000981">
    <property type="term" value="F:DNA-binding transcription factor activity, RNA polymerase II-specific"/>
    <property type="evidence" value="ECO:0007669"/>
    <property type="project" value="InterPro"/>
</dbReference>
<proteinExistence type="predicted"/>
<evidence type="ECO:0000313" key="7">
    <source>
        <dbReference type="EMBL" id="GAM34107.1"/>
    </source>
</evidence>
<protein>
    <recommendedName>
        <fullName evidence="6">Zn(2)-C6 fungal-type domain-containing protein</fullName>
    </recommendedName>
</protein>
<accession>A0A6V8GZ28</accession>
<dbReference type="CDD" id="cd12148">
    <property type="entry name" value="fungal_TF_MHR"/>
    <property type="match status" value="1"/>
</dbReference>
<sequence length="598" mass="68134">MLVASGKRKVSSCIPCYTRKQKCDRQYPCNHCTRRRRVEDCNYFTSEAIQQTDSSARRDETEQLRIDTASGLLSDLKLIKSPTNDPRPSSIAEVFGYSDDSHTNTLALLLRGESYYEEPLDGKDQELSNETVADVQQILDRMPERPILDFLMRYFVAEVNWIDQLIYLPWFLEQYQLWWTIERHSSVFDFEFAVTILRICSYTSKFLPSRSCTIEKVRGMNLTDIRQACDDVSNDLAIKCTLLNPKGGLLRVQHLAFAGLKSRCEGRVNDFRDNLKSAIQVAQNIGIDMDATEISPDMGELEKEMRRRVFCNLYVWDSLLSRQLDRNCIFPYFLNTANMPRMRLGPELEGNKELDEFTERLLQARLANFWKSARINCNHEQDFVAAEERYEKFCNEYLATLPSAFALQPNTQWDAQISAQNLPKYKQVLLLSQRRRLAVAALNVLKCAASLHAQMGGSQTRFPGVIRPTFEAAVLLISIPMGQGFFEGVENKSYSSLSIDPLEAGMVNLEQDDCTRAVRDALARLQMLGGVSHMAEMSAQALLQLLQRMTTWSGLEKPEARALHPANSDSRRVFSPGTAMATDLDYSDMNWEELASGL</sequence>
<dbReference type="InterPro" id="IPR001138">
    <property type="entry name" value="Zn2Cys6_DnaBD"/>
</dbReference>
<feature type="domain" description="Zn(2)-C6 fungal-type" evidence="6">
    <location>
        <begin position="12"/>
        <end position="43"/>
    </location>
</feature>
<organism evidence="7 8">
    <name type="scientific">Talaromyces pinophilus</name>
    <name type="common">Penicillium pinophilum</name>
    <dbReference type="NCBI Taxonomy" id="128442"/>
    <lineage>
        <taxon>Eukaryota</taxon>
        <taxon>Fungi</taxon>
        <taxon>Dikarya</taxon>
        <taxon>Ascomycota</taxon>
        <taxon>Pezizomycotina</taxon>
        <taxon>Eurotiomycetes</taxon>
        <taxon>Eurotiomycetidae</taxon>
        <taxon>Eurotiales</taxon>
        <taxon>Trichocomaceae</taxon>
        <taxon>Talaromyces</taxon>
        <taxon>Talaromyces sect. Talaromyces</taxon>
    </lineage>
</organism>
<dbReference type="PANTHER" id="PTHR31001">
    <property type="entry name" value="UNCHARACTERIZED TRANSCRIPTIONAL REGULATORY PROTEIN"/>
    <property type="match status" value="1"/>
</dbReference>
<comment type="subcellular location">
    <subcellularLocation>
        <location evidence="1">Nucleus</location>
    </subcellularLocation>
</comment>
<dbReference type="Proteomes" id="UP000053095">
    <property type="component" value="Unassembled WGS sequence"/>
</dbReference>
<gene>
    <name evidence="7" type="ORF">TCE0_015r01473</name>
</gene>
<name>A0A6V8GZ28_TALPI</name>
<evidence type="ECO:0000256" key="4">
    <source>
        <dbReference type="ARBA" id="ARBA00023163"/>
    </source>
</evidence>
<dbReference type="SUPFAM" id="SSF57701">
    <property type="entry name" value="Zn2/Cys6 DNA-binding domain"/>
    <property type="match status" value="1"/>
</dbReference>
<keyword evidence="8" id="KW-1185">Reference proteome</keyword>
<evidence type="ECO:0000256" key="2">
    <source>
        <dbReference type="ARBA" id="ARBA00023015"/>
    </source>
</evidence>